<dbReference type="Pfam" id="PF10229">
    <property type="entry name" value="MMADHC"/>
    <property type="match status" value="1"/>
</dbReference>
<proteinExistence type="predicted"/>
<evidence type="ECO:0000313" key="1">
    <source>
        <dbReference type="EMBL" id="CAD6196218.1"/>
    </source>
</evidence>
<comment type="caution">
    <text evidence="1">The sequence shown here is derived from an EMBL/GenBank/DDBJ whole genome shotgun (WGS) entry which is preliminary data.</text>
</comment>
<dbReference type="Proteomes" id="UP000835052">
    <property type="component" value="Unassembled WGS sequence"/>
</dbReference>
<name>A0A8S1HKJ9_9PELO</name>
<keyword evidence="2" id="KW-1185">Reference proteome</keyword>
<gene>
    <name evidence="1" type="ORF">CAUJ_LOCUS12133</name>
</gene>
<evidence type="ECO:0008006" key="3">
    <source>
        <dbReference type="Google" id="ProtNLM"/>
    </source>
</evidence>
<evidence type="ECO:0000313" key="2">
    <source>
        <dbReference type="Proteomes" id="UP000835052"/>
    </source>
</evidence>
<dbReference type="GO" id="GO:0005739">
    <property type="term" value="C:mitochondrion"/>
    <property type="evidence" value="ECO:0007669"/>
    <property type="project" value="TreeGrafter"/>
</dbReference>
<dbReference type="InterPro" id="IPR019362">
    <property type="entry name" value="MMADHC"/>
</dbReference>
<sequence>MPSFCNLFSTCSSVPTSISGAMLTARGPQMRAFTQRVASYSTQALNSSPAVIFVGKAHTLRQNSLLGPSDQQFPLPGDVAFGKQAFQETADRLKQERERMDVFRPSALQKSHCNINTILSASSINADTAHLQKIKDEALREAQQNAPDCPVELTAQNCPRLLKKEMRSLFPEIKFNKLDELSVLNLTQKSEFDMAAWSEAMEEERDKLTASFIMSAQAICTTLRNCGYWADFIDPASGRPYLEAYTNNTLFETNDAYKQMGFRIDDQGCCKVLQHALWGSHAFVGTIFTDAPLDSTIVKDILSKVNADIAETEPTAAICTESTTENCA</sequence>
<accession>A0A8S1HKJ9</accession>
<dbReference type="AlphaFoldDB" id="A0A8S1HKJ9"/>
<organism evidence="1 2">
    <name type="scientific">Caenorhabditis auriculariae</name>
    <dbReference type="NCBI Taxonomy" id="2777116"/>
    <lineage>
        <taxon>Eukaryota</taxon>
        <taxon>Metazoa</taxon>
        <taxon>Ecdysozoa</taxon>
        <taxon>Nematoda</taxon>
        <taxon>Chromadorea</taxon>
        <taxon>Rhabditida</taxon>
        <taxon>Rhabditina</taxon>
        <taxon>Rhabditomorpha</taxon>
        <taxon>Rhabditoidea</taxon>
        <taxon>Rhabditidae</taxon>
        <taxon>Peloderinae</taxon>
        <taxon>Caenorhabditis</taxon>
    </lineage>
</organism>
<reference evidence="1" key="1">
    <citation type="submission" date="2020-10" db="EMBL/GenBank/DDBJ databases">
        <authorList>
            <person name="Kikuchi T."/>
        </authorList>
    </citation>
    <scope>NUCLEOTIDE SEQUENCE</scope>
    <source>
        <strain evidence="1">NKZ352</strain>
    </source>
</reference>
<protein>
    <recommendedName>
        <fullName evidence="3">Methylmalonic aciduria and homocystinuria type D protein, mitochondrial</fullName>
    </recommendedName>
</protein>
<dbReference type="PANTHER" id="PTHR13192:SF3">
    <property type="entry name" value="COBALAMIN TRAFFICKING PROTEIN CBLD"/>
    <property type="match status" value="1"/>
</dbReference>
<dbReference type="GO" id="GO:0009235">
    <property type="term" value="P:cobalamin metabolic process"/>
    <property type="evidence" value="ECO:0007669"/>
    <property type="project" value="InterPro"/>
</dbReference>
<dbReference type="EMBL" id="CAJGYM010000069">
    <property type="protein sequence ID" value="CAD6196218.1"/>
    <property type="molecule type" value="Genomic_DNA"/>
</dbReference>
<dbReference type="OrthoDB" id="10263782at2759"/>
<dbReference type="PANTHER" id="PTHR13192">
    <property type="entry name" value="MY011 PROTEIN"/>
    <property type="match status" value="1"/>
</dbReference>